<evidence type="ECO:0000313" key="3">
    <source>
        <dbReference type="EMBL" id="KAL0482233.1"/>
    </source>
</evidence>
<evidence type="ECO:0000259" key="2">
    <source>
        <dbReference type="Pfam" id="PF26157"/>
    </source>
</evidence>
<dbReference type="EMBL" id="JAOPGA020000836">
    <property type="protein sequence ID" value="KAL0482233.1"/>
    <property type="molecule type" value="Genomic_DNA"/>
</dbReference>
<keyword evidence="4" id="KW-1185">Reference proteome</keyword>
<feature type="signal peptide" evidence="1">
    <location>
        <begin position="1"/>
        <end position="18"/>
    </location>
</feature>
<sequence length="539" mass="61619">MLSAYICAFLLLFTGYDCNWVPKEHQSTNYSINSCRFAREYNTDDVYTSLNKREELMNTISYWEGKFYVHDIGYNAVSGLTYDGHGIEFESGLKHDPKHPFSASSKESLHLNILTLALQGDKNALSFFTTTAEQDGMKHFGTKDVKQIILQTLQRKINSYKKFNEKYPGFGGFLPWFMVTDDGASLLWDWLDRVPSLDNGQLVWSMIACIQVLKDTDNYNLASQYEEHVELMKHSAWLIFYESEGRIRTVANIKNVTSSVERSNYESPFCNSPPCYLDDPYEGELMIFFFELYANTHTWSSSDKEAIWNYKREKLQSVDFVTPKGNITVERGWWFSSHEKWKYLNLPYRSVEINKRLFINGEKARTWYSYMNNIPGMFASVTSPTRTGSYDPGYLSACGIQSISFETVQHTDVVTPYGAYPVILASPQHGLSWYLTMLKGSRMQGPFGSTEASFTDGTGISPVVTWDSKVTTVVAMLGGVSDITEKVLRKQGKYERFYNLVNKEWSSKFTSIRGEDIPFALPSSQLPCKDPCDFSTCSK</sequence>
<feature type="chain" id="PRO_5043980136" description="Endo-beta-1,2-glucanase SGL domain-containing protein" evidence="1">
    <location>
        <begin position="19"/>
        <end position="539"/>
    </location>
</feature>
<organism evidence="3 4">
    <name type="scientific">Acrasis kona</name>
    <dbReference type="NCBI Taxonomy" id="1008807"/>
    <lineage>
        <taxon>Eukaryota</taxon>
        <taxon>Discoba</taxon>
        <taxon>Heterolobosea</taxon>
        <taxon>Tetramitia</taxon>
        <taxon>Eutetramitia</taxon>
        <taxon>Acrasidae</taxon>
        <taxon>Acrasis</taxon>
    </lineage>
</organism>
<dbReference type="Gene3D" id="1.50.10.140">
    <property type="match status" value="1"/>
</dbReference>
<dbReference type="AlphaFoldDB" id="A0AAW2YZ02"/>
<protein>
    <recommendedName>
        <fullName evidence="2">Endo-beta-1,2-glucanase SGL domain-containing protein</fullName>
    </recommendedName>
</protein>
<comment type="caution">
    <text evidence="3">The sequence shown here is derived from an EMBL/GenBank/DDBJ whole genome shotgun (WGS) entry which is preliminary data.</text>
</comment>
<dbReference type="CDD" id="cd24165">
    <property type="entry name" value="TfSGL-like"/>
    <property type="match status" value="1"/>
</dbReference>
<feature type="domain" description="Endo-beta-1,2-glucanase SGL" evidence="2">
    <location>
        <begin position="80"/>
        <end position="538"/>
    </location>
</feature>
<name>A0AAW2YZ02_9EUKA</name>
<accession>A0AAW2YZ02</accession>
<proteinExistence type="predicted"/>
<dbReference type="Pfam" id="PF26157">
    <property type="entry name" value="SGL_GH162"/>
    <property type="match status" value="1"/>
</dbReference>
<dbReference type="InterPro" id="IPR058773">
    <property type="entry name" value="SGL_GH162"/>
</dbReference>
<keyword evidence="1" id="KW-0732">Signal</keyword>
<evidence type="ECO:0000256" key="1">
    <source>
        <dbReference type="SAM" id="SignalP"/>
    </source>
</evidence>
<dbReference type="Proteomes" id="UP001431209">
    <property type="component" value="Unassembled WGS sequence"/>
</dbReference>
<gene>
    <name evidence="3" type="ORF">AKO1_011119</name>
</gene>
<evidence type="ECO:0000313" key="4">
    <source>
        <dbReference type="Proteomes" id="UP001431209"/>
    </source>
</evidence>
<reference evidence="3 4" key="1">
    <citation type="submission" date="2024-03" db="EMBL/GenBank/DDBJ databases">
        <title>The Acrasis kona genome and developmental transcriptomes reveal deep origins of eukaryotic multicellular pathways.</title>
        <authorList>
            <person name="Sheikh S."/>
            <person name="Fu C.-J."/>
            <person name="Brown M.W."/>
            <person name="Baldauf S.L."/>
        </authorList>
    </citation>
    <scope>NUCLEOTIDE SEQUENCE [LARGE SCALE GENOMIC DNA]</scope>
    <source>
        <strain evidence="3 4">ATCC MYA-3509</strain>
    </source>
</reference>